<reference evidence="3" key="1">
    <citation type="submission" date="2022-06" db="EMBL/GenBank/DDBJ databases">
        <authorList>
            <person name="Ping M."/>
        </authorList>
    </citation>
    <scope>NUCLEOTIDE SEQUENCE</scope>
    <source>
        <strain evidence="3">JCM11759T</strain>
    </source>
</reference>
<dbReference type="RefSeq" id="WP_254421291.1">
    <property type="nucleotide sequence ID" value="NZ_BAAAJB010000031.1"/>
</dbReference>
<dbReference type="InterPro" id="IPR024498">
    <property type="entry name" value="DUF2786"/>
</dbReference>
<dbReference type="InterPro" id="IPR055592">
    <property type="entry name" value="DUF7168"/>
</dbReference>
<dbReference type="EMBL" id="CP099837">
    <property type="protein sequence ID" value="USY22519.1"/>
    <property type="molecule type" value="Genomic_DNA"/>
</dbReference>
<name>A0ABY5DDV4_9ACTN</name>
<dbReference type="Pfam" id="PF10979">
    <property type="entry name" value="DUF2786"/>
    <property type="match status" value="1"/>
</dbReference>
<proteinExistence type="predicted"/>
<dbReference type="Proteomes" id="UP001055940">
    <property type="component" value="Chromosome"/>
</dbReference>
<keyword evidence="4" id="KW-1185">Reference proteome</keyword>
<gene>
    <name evidence="3" type="ORF">NE857_13430</name>
</gene>
<accession>A0ABY5DDV4</accession>
<feature type="domain" description="DUF2786" evidence="1">
    <location>
        <begin position="139"/>
        <end position="176"/>
    </location>
</feature>
<dbReference type="Pfam" id="PF23771">
    <property type="entry name" value="DUF7168"/>
    <property type="match status" value="1"/>
</dbReference>
<evidence type="ECO:0000313" key="3">
    <source>
        <dbReference type="EMBL" id="USY22519.1"/>
    </source>
</evidence>
<organism evidence="3 4">
    <name type="scientific">Nocardiopsis exhalans</name>
    <dbReference type="NCBI Taxonomy" id="163604"/>
    <lineage>
        <taxon>Bacteria</taxon>
        <taxon>Bacillati</taxon>
        <taxon>Actinomycetota</taxon>
        <taxon>Actinomycetes</taxon>
        <taxon>Streptosporangiales</taxon>
        <taxon>Nocardiopsidaceae</taxon>
        <taxon>Nocardiopsis</taxon>
    </lineage>
</organism>
<protein>
    <submittedName>
        <fullName evidence="3">DUF2786 domain-containing protein</fullName>
    </submittedName>
</protein>
<evidence type="ECO:0000313" key="4">
    <source>
        <dbReference type="Proteomes" id="UP001055940"/>
    </source>
</evidence>
<evidence type="ECO:0000259" key="2">
    <source>
        <dbReference type="Pfam" id="PF23771"/>
    </source>
</evidence>
<feature type="domain" description="DUF7168" evidence="2">
    <location>
        <begin position="201"/>
        <end position="311"/>
    </location>
</feature>
<sequence length="367" mass="39449">MVERVLFTELERAVGQAWERGWQPAEVVRETRRELGRAAGSLVTDLVIAENRRYPAARVAPEWAAQVRELGAPWWGSDAVRPGELAERHGSSRGAYVGTALCALAVLGALAPLQVFLPPPGQARAGAAVDGGGVDPGKLARIRALLAKAEATDFPEEAEALTARAQQMMARHRVDHAALAAEAGTESEVGGRRLPLDAPYEQHKAILLNVVADANACRSVWHRNLGMCTVMGLTEDVNAVEMLFTSLLVQATRAMRSAGSTRDALGRSRTRSFRSSFLSAFAARIGERLNESAHAEQDRAVHEYAQAGTDLLPVLASKEHQVEEAVAEAFPELESAQLNHSNNVQGWRAGRAAADSAALHTGQRIEA</sequence>
<evidence type="ECO:0000259" key="1">
    <source>
        <dbReference type="Pfam" id="PF10979"/>
    </source>
</evidence>